<evidence type="ECO:0000259" key="1">
    <source>
        <dbReference type="PROSITE" id="PS50011"/>
    </source>
</evidence>
<sequence>MDDNSTGNKQLPQLSSADLLAQYLVERLPTDVFSPPTYFISQLTHQAQQPNDVLLPRQHLFVQQRQEWLIQHQYSRQHEEQKPNGLFMPVQLESQSSFNILIKSGIAKITDFGLSGQIMSSSMGECTAAYRDPLSFRFRSYKRGKKSDIFSLGVLLWEISSGQIPCNKCANTNVAEYRKHGYRDSPVSDTPETYVTLYQACWSENPDERPSCEAVYKLLKRLSKTNNSK</sequence>
<keyword evidence="3" id="KW-1185">Reference proteome</keyword>
<dbReference type="PANTHER" id="PTHR44329:SF214">
    <property type="entry name" value="PROTEIN KINASE DOMAIN-CONTAINING PROTEIN"/>
    <property type="match status" value="1"/>
</dbReference>
<organism evidence="2 3">
    <name type="scientific">Paraglomus occultum</name>
    <dbReference type="NCBI Taxonomy" id="144539"/>
    <lineage>
        <taxon>Eukaryota</taxon>
        <taxon>Fungi</taxon>
        <taxon>Fungi incertae sedis</taxon>
        <taxon>Mucoromycota</taxon>
        <taxon>Glomeromycotina</taxon>
        <taxon>Glomeromycetes</taxon>
        <taxon>Paraglomerales</taxon>
        <taxon>Paraglomeraceae</taxon>
        <taxon>Paraglomus</taxon>
    </lineage>
</organism>
<accession>A0A9N9CNB8</accession>
<feature type="domain" description="Protein kinase" evidence="1">
    <location>
        <begin position="1"/>
        <end position="222"/>
    </location>
</feature>
<dbReference type="SMART" id="SM00219">
    <property type="entry name" value="TyrKc"/>
    <property type="match status" value="1"/>
</dbReference>
<dbReference type="SUPFAM" id="SSF56112">
    <property type="entry name" value="Protein kinase-like (PK-like)"/>
    <property type="match status" value="1"/>
</dbReference>
<dbReference type="GO" id="GO:0004674">
    <property type="term" value="F:protein serine/threonine kinase activity"/>
    <property type="evidence" value="ECO:0007669"/>
    <property type="project" value="TreeGrafter"/>
</dbReference>
<protein>
    <submittedName>
        <fullName evidence="2">8663_t:CDS:1</fullName>
    </submittedName>
</protein>
<dbReference type="Gene3D" id="1.10.510.10">
    <property type="entry name" value="Transferase(Phosphotransferase) domain 1"/>
    <property type="match status" value="1"/>
</dbReference>
<reference evidence="2" key="1">
    <citation type="submission" date="2021-06" db="EMBL/GenBank/DDBJ databases">
        <authorList>
            <person name="Kallberg Y."/>
            <person name="Tangrot J."/>
            <person name="Rosling A."/>
        </authorList>
    </citation>
    <scope>NUCLEOTIDE SEQUENCE</scope>
    <source>
        <strain evidence="2">IA702</strain>
    </source>
</reference>
<evidence type="ECO:0000313" key="2">
    <source>
        <dbReference type="EMBL" id="CAG8609768.1"/>
    </source>
</evidence>
<dbReference type="PROSITE" id="PS50011">
    <property type="entry name" value="PROTEIN_KINASE_DOM"/>
    <property type="match status" value="1"/>
</dbReference>
<evidence type="ECO:0000313" key="3">
    <source>
        <dbReference type="Proteomes" id="UP000789572"/>
    </source>
</evidence>
<dbReference type="AlphaFoldDB" id="A0A9N9CNB8"/>
<dbReference type="GO" id="GO:0004713">
    <property type="term" value="F:protein tyrosine kinase activity"/>
    <property type="evidence" value="ECO:0007669"/>
    <property type="project" value="InterPro"/>
</dbReference>
<name>A0A9N9CNB8_9GLOM</name>
<dbReference type="GO" id="GO:0005524">
    <property type="term" value="F:ATP binding"/>
    <property type="evidence" value="ECO:0007669"/>
    <property type="project" value="InterPro"/>
</dbReference>
<dbReference type="Pfam" id="PF07714">
    <property type="entry name" value="PK_Tyr_Ser-Thr"/>
    <property type="match status" value="1"/>
</dbReference>
<dbReference type="InterPro" id="IPR051681">
    <property type="entry name" value="Ser/Thr_Kinases-Pseudokinases"/>
</dbReference>
<comment type="caution">
    <text evidence="2">The sequence shown here is derived from an EMBL/GenBank/DDBJ whole genome shotgun (WGS) entry which is preliminary data.</text>
</comment>
<dbReference type="Proteomes" id="UP000789572">
    <property type="component" value="Unassembled WGS sequence"/>
</dbReference>
<dbReference type="InterPro" id="IPR001245">
    <property type="entry name" value="Ser-Thr/Tyr_kinase_cat_dom"/>
</dbReference>
<dbReference type="InterPro" id="IPR011009">
    <property type="entry name" value="Kinase-like_dom_sf"/>
</dbReference>
<dbReference type="OrthoDB" id="4062651at2759"/>
<dbReference type="InterPro" id="IPR020635">
    <property type="entry name" value="Tyr_kinase_cat_dom"/>
</dbReference>
<dbReference type="EMBL" id="CAJVPJ010001988">
    <property type="protein sequence ID" value="CAG8609768.1"/>
    <property type="molecule type" value="Genomic_DNA"/>
</dbReference>
<dbReference type="PANTHER" id="PTHR44329">
    <property type="entry name" value="SERINE/THREONINE-PROTEIN KINASE TNNI3K-RELATED"/>
    <property type="match status" value="1"/>
</dbReference>
<dbReference type="InterPro" id="IPR000719">
    <property type="entry name" value="Prot_kinase_dom"/>
</dbReference>
<gene>
    <name evidence="2" type="ORF">POCULU_LOCUS7889</name>
</gene>
<proteinExistence type="predicted"/>